<keyword evidence="10 14" id="KW-0505">Motor protein</keyword>
<dbReference type="FunCoup" id="F2UJS4">
    <property type="interactions" value="952"/>
</dbReference>
<dbReference type="GO" id="GO:0008017">
    <property type="term" value="F:microtubule binding"/>
    <property type="evidence" value="ECO:0007669"/>
    <property type="project" value="InterPro"/>
</dbReference>
<evidence type="ECO:0000256" key="13">
    <source>
        <dbReference type="ARBA" id="ARBA00034704"/>
    </source>
</evidence>
<dbReference type="CDD" id="cd01364">
    <property type="entry name" value="KISc_BimC_Eg5"/>
    <property type="match status" value="1"/>
</dbReference>
<keyword evidence="2" id="KW-0963">Cytoplasm</keyword>
<dbReference type="InterPro" id="IPR019821">
    <property type="entry name" value="Kinesin_motor_CS"/>
</dbReference>
<feature type="compositionally biased region" description="Polar residues" evidence="16">
    <location>
        <begin position="964"/>
        <end position="974"/>
    </location>
</feature>
<evidence type="ECO:0000256" key="14">
    <source>
        <dbReference type="PROSITE-ProRule" id="PRU00283"/>
    </source>
</evidence>
<dbReference type="PROSITE" id="PS50067">
    <property type="entry name" value="KINESIN_MOTOR_2"/>
    <property type="match status" value="1"/>
</dbReference>
<keyword evidence="7" id="KW-0498">Mitosis</keyword>
<dbReference type="InterPro" id="IPR001752">
    <property type="entry name" value="Kinesin_motor_dom"/>
</dbReference>
<protein>
    <recommendedName>
        <fullName evidence="17">Kinesin motor domain-containing protein</fullName>
    </recommendedName>
</protein>
<evidence type="ECO:0000256" key="6">
    <source>
        <dbReference type="ARBA" id="ARBA00022741"/>
    </source>
</evidence>
<sequence length="1026" mass="111857">MPPSAGSSRKSARECNIQVAVRCRPLNRKEQDENSPSIVECTPQLSKITVKGLKYDSKTFAYDHVFPPETSQVDVYETLVEPLLDEVLTGFNCTVFAYGQTGTGKTHTMEGVRSSDAVTVEDPGLGIIPRALYQLFEKLEQTTNEFSVRVSFLEIYNEELFDLLSPLDQYQKLRLFEDSRSKGSVVIQGLEEVIVHNASEVFGLIQRGTEKRRTSETKMNKASSRSHSVFSVTVHQKESSMTGEELLKTGKLYLVDLAGSENIGRSGAKKDRAREAGNINQSLLTLGRVIQKLVQKEQHIPYRESKLTRLLQDSLGGRTKTSIIATISPAMCNLEETLSTLDYAFHAKNIKNRPEINQKLTKKALIKEYTDEIEKLKRDLLATRSKNGIYVDQENYEAMQAKIECQEGKIATLEQELAKTMELFDTTSKELQSTKTELEEKTTVLHETKETLEATTVELNERTLERDRTQFIVDVSGEVPHVDGLHAKVQRKRAVETHNEAVLSRLREQTNGALGSVKSDVEGFAATHGTQMQELVSNFQAFASATQQGLEATKQQVDEMSTALQENVMATAANALQSMTRAGEESARTCAEAAQANFDTMATANQAFAENFSQEMQRLQDLVAQQNEMFSRFVATMSGQLAGVHDCARSFAEQQQQSLQAHGAKLDAALDSAKQEVSGIGARMHGYATNLEAEVAEEVATVKDQIGAILQQLVSRVGAKTQVAADIAGDVQTFASALGERRGEFQQDVAEQREAITTFNAQLEQHQQQQQHAAQQAQAAVEERQEEAVAAQQALGQRVSAHVESADAAAQQGKMAVSDTCAQSMERLAAAQTHAAEGVQGSVSATVTQCAHTRDGVEHLLHEVARGADTHARGLAASGEGCVSFTTTTSQALDHLQQGVDSIISNEIRKDMPTGTTPAKQVYTYPRALAATRPHDELKREFTELLSIAEAQSSDEDDGAEETNGASMSDAGNANSSAQADVSLSSSSSSCEENADAAGTEDKAAPRPSKLVQPSVVRTPLGSVNN</sequence>
<keyword evidence="6 14" id="KW-0547">Nucleotide-binding</keyword>
<comment type="similarity">
    <text evidence="13">Belongs to the TRAFAC class myosin-kinesin ATPase superfamily. Kinesin family. KIN-5/BimC subfamily.</text>
</comment>
<dbReference type="GO" id="GO:0051301">
    <property type="term" value="P:cell division"/>
    <property type="evidence" value="ECO:0007669"/>
    <property type="project" value="UniProtKB-KW"/>
</dbReference>
<dbReference type="InterPro" id="IPR027417">
    <property type="entry name" value="P-loop_NTPase"/>
</dbReference>
<evidence type="ECO:0000256" key="15">
    <source>
        <dbReference type="SAM" id="Coils"/>
    </source>
</evidence>
<reference evidence="18" key="1">
    <citation type="submission" date="2009-08" db="EMBL/GenBank/DDBJ databases">
        <title>Annotation of Salpingoeca rosetta.</title>
        <authorList>
            <consortium name="The Broad Institute Genome Sequencing Platform"/>
            <person name="Russ C."/>
            <person name="Cuomo C."/>
            <person name="Burger G."/>
            <person name="Gray M.W."/>
            <person name="Holland P.W.H."/>
            <person name="King N."/>
            <person name="Lang F.B.F."/>
            <person name="Roger A.J."/>
            <person name="Ruiz-Trillo I."/>
            <person name="Young S.K."/>
            <person name="Zeng Q."/>
            <person name="Gargeya S."/>
            <person name="Alvarado L."/>
            <person name="Berlin A."/>
            <person name="Chapman S.B."/>
            <person name="Chen Z."/>
            <person name="Freedman E."/>
            <person name="Gellesch M."/>
            <person name="Goldberg J."/>
            <person name="Griggs A."/>
            <person name="Gujja S."/>
            <person name="Heilman E."/>
            <person name="Heiman D."/>
            <person name="Howarth C."/>
            <person name="Mehta T."/>
            <person name="Neiman D."/>
            <person name="Pearson M."/>
            <person name="Roberts A."/>
            <person name="Saif S."/>
            <person name="Shea T."/>
            <person name="Shenoy N."/>
            <person name="Sisk P."/>
            <person name="Stolte C."/>
            <person name="Sykes S."/>
            <person name="White J."/>
            <person name="Yandava C."/>
            <person name="Haas B."/>
            <person name="Nusbaum C."/>
            <person name="Birren B."/>
        </authorList>
    </citation>
    <scope>NUCLEOTIDE SEQUENCE [LARGE SCALE GENOMIC DNA]</scope>
    <source>
        <strain evidence="18">ATCC 50818</strain>
    </source>
</reference>
<evidence type="ECO:0000256" key="4">
    <source>
        <dbReference type="ARBA" id="ARBA00022618"/>
    </source>
</evidence>
<evidence type="ECO:0000256" key="11">
    <source>
        <dbReference type="ARBA" id="ARBA00023212"/>
    </source>
</evidence>
<keyword evidence="19" id="KW-1185">Reference proteome</keyword>
<dbReference type="STRING" id="946362.F2UJS4"/>
<evidence type="ECO:0000256" key="2">
    <source>
        <dbReference type="ARBA" id="ARBA00022490"/>
    </source>
</evidence>
<keyword evidence="8 14" id="KW-0067">ATP-binding</keyword>
<evidence type="ECO:0000256" key="16">
    <source>
        <dbReference type="SAM" id="MobiDB-lite"/>
    </source>
</evidence>
<keyword evidence="4" id="KW-0132">Cell division</keyword>
<keyword evidence="11" id="KW-0206">Cytoskeleton</keyword>
<feature type="domain" description="Kinesin motor" evidence="17">
    <location>
        <begin position="16"/>
        <end position="350"/>
    </location>
</feature>
<dbReference type="Pfam" id="PF13931">
    <property type="entry name" value="Microtub_bind"/>
    <property type="match status" value="1"/>
</dbReference>
<dbReference type="PANTHER" id="PTHR47970:SF12">
    <property type="entry name" value="KINESIN FAMILY MEMBER 11"/>
    <property type="match status" value="1"/>
</dbReference>
<dbReference type="GO" id="GO:0090307">
    <property type="term" value="P:mitotic spindle assembly"/>
    <property type="evidence" value="ECO:0007669"/>
    <property type="project" value="TreeGrafter"/>
</dbReference>
<evidence type="ECO:0000256" key="12">
    <source>
        <dbReference type="ARBA" id="ARBA00023306"/>
    </source>
</evidence>
<accession>F2UJS4</accession>
<dbReference type="EMBL" id="GL832977">
    <property type="protein sequence ID" value="EGD77373.1"/>
    <property type="molecule type" value="Genomic_DNA"/>
</dbReference>
<dbReference type="InterPro" id="IPR047241">
    <property type="entry name" value="KIF11-like_kin_motor_dom"/>
</dbReference>
<dbReference type="SUPFAM" id="SSF52540">
    <property type="entry name" value="P-loop containing nucleoside triphosphate hydrolases"/>
    <property type="match status" value="1"/>
</dbReference>
<dbReference type="GO" id="GO:0051231">
    <property type="term" value="P:spindle elongation"/>
    <property type="evidence" value="ECO:0007669"/>
    <property type="project" value="TreeGrafter"/>
</dbReference>
<comment type="subcellular location">
    <subcellularLocation>
        <location evidence="1">Cytoplasm</location>
        <location evidence="1">Cytoskeleton</location>
    </subcellularLocation>
</comment>
<evidence type="ECO:0000256" key="9">
    <source>
        <dbReference type="ARBA" id="ARBA00023054"/>
    </source>
</evidence>
<dbReference type="KEGG" id="sre:PTSG_12732"/>
<dbReference type="GO" id="GO:0005524">
    <property type="term" value="F:ATP binding"/>
    <property type="evidence" value="ECO:0007669"/>
    <property type="project" value="UniProtKB-UniRule"/>
</dbReference>
<feature type="binding site" evidence="14">
    <location>
        <begin position="99"/>
        <end position="106"/>
    </location>
    <ligand>
        <name>ATP</name>
        <dbReference type="ChEBI" id="CHEBI:30616"/>
    </ligand>
</feature>
<dbReference type="GO" id="GO:0007018">
    <property type="term" value="P:microtubule-based movement"/>
    <property type="evidence" value="ECO:0007669"/>
    <property type="project" value="InterPro"/>
</dbReference>
<dbReference type="OrthoDB" id="3176171at2759"/>
<feature type="region of interest" description="Disordered" evidence="16">
    <location>
        <begin position="950"/>
        <end position="1026"/>
    </location>
</feature>
<keyword evidence="3" id="KW-0597">Phosphoprotein</keyword>
<gene>
    <name evidence="18" type="ORF">PTSG_12732</name>
</gene>
<feature type="coiled-coil region" evidence="15">
    <location>
        <begin position="359"/>
        <end position="430"/>
    </location>
</feature>
<dbReference type="Pfam" id="PF00225">
    <property type="entry name" value="Kinesin"/>
    <property type="match status" value="1"/>
</dbReference>
<keyword evidence="5" id="KW-0493">Microtubule</keyword>
<dbReference type="PRINTS" id="PR00380">
    <property type="entry name" value="KINESINHEAVY"/>
</dbReference>
<dbReference type="Gene3D" id="3.40.850.10">
    <property type="entry name" value="Kinesin motor domain"/>
    <property type="match status" value="1"/>
</dbReference>
<evidence type="ECO:0000313" key="18">
    <source>
        <dbReference type="EMBL" id="EGD77373.1"/>
    </source>
</evidence>
<dbReference type="PROSITE" id="PS00411">
    <property type="entry name" value="KINESIN_MOTOR_1"/>
    <property type="match status" value="1"/>
</dbReference>
<dbReference type="AlphaFoldDB" id="F2UJS4"/>
<dbReference type="FunFam" id="3.40.850.10:FF:000051">
    <property type="entry name" value="Kinesin-like protein bimC"/>
    <property type="match status" value="1"/>
</dbReference>
<dbReference type="GO" id="GO:0005876">
    <property type="term" value="C:spindle microtubule"/>
    <property type="evidence" value="ECO:0007669"/>
    <property type="project" value="TreeGrafter"/>
</dbReference>
<evidence type="ECO:0000259" key="17">
    <source>
        <dbReference type="PROSITE" id="PS50067"/>
    </source>
</evidence>
<dbReference type="GeneID" id="16071275"/>
<dbReference type="InParanoid" id="F2UJS4"/>
<feature type="coiled-coil region" evidence="15">
    <location>
        <begin position="749"/>
        <end position="794"/>
    </location>
</feature>
<dbReference type="GO" id="GO:0005634">
    <property type="term" value="C:nucleus"/>
    <property type="evidence" value="ECO:0007669"/>
    <property type="project" value="TreeGrafter"/>
</dbReference>
<dbReference type="Proteomes" id="UP000007799">
    <property type="component" value="Unassembled WGS sequence"/>
</dbReference>
<dbReference type="SMART" id="SM00129">
    <property type="entry name" value="KISc"/>
    <property type="match status" value="1"/>
</dbReference>
<evidence type="ECO:0000256" key="7">
    <source>
        <dbReference type="ARBA" id="ARBA00022776"/>
    </source>
</evidence>
<dbReference type="InterPro" id="IPR047149">
    <property type="entry name" value="KIF11-like"/>
</dbReference>
<evidence type="ECO:0000256" key="8">
    <source>
        <dbReference type="ARBA" id="ARBA00022840"/>
    </source>
</evidence>
<organism evidence="19">
    <name type="scientific">Salpingoeca rosetta (strain ATCC 50818 / BSB-021)</name>
    <dbReference type="NCBI Taxonomy" id="946362"/>
    <lineage>
        <taxon>Eukaryota</taxon>
        <taxon>Choanoflagellata</taxon>
        <taxon>Craspedida</taxon>
        <taxon>Salpingoecidae</taxon>
        <taxon>Salpingoeca</taxon>
    </lineage>
</organism>
<dbReference type="GO" id="GO:0008574">
    <property type="term" value="F:plus-end-directed microtubule motor activity"/>
    <property type="evidence" value="ECO:0007669"/>
    <property type="project" value="TreeGrafter"/>
</dbReference>
<dbReference type="PANTHER" id="PTHR47970">
    <property type="entry name" value="KINESIN-LIKE PROTEIN KIF11"/>
    <property type="match status" value="1"/>
</dbReference>
<keyword evidence="12" id="KW-0131">Cell cycle</keyword>
<evidence type="ECO:0000256" key="5">
    <source>
        <dbReference type="ARBA" id="ARBA00022701"/>
    </source>
</evidence>
<feature type="compositionally biased region" description="Low complexity" evidence="16">
    <location>
        <begin position="975"/>
        <end position="998"/>
    </location>
</feature>
<keyword evidence="9 15" id="KW-0175">Coiled coil</keyword>
<evidence type="ECO:0000256" key="10">
    <source>
        <dbReference type="ARBA" id="ARBA00023175"/>
    </source>
</evidence>
<evidence type="ECO:0000313" key="19">
    <source>
        <dbReference type="Proteomes" id="UP000007799"/>
    </source>
</evidence>
<evidence type="ECO:0000256" key="1">
    <source>
        <dbReference type="ARBA" id="ARBA00004245"/>
    </source>
</evidence>
<dbReference type="GO" id="GO:0072686">
    <property type="term" value="C:mitotic spindle"/>
    <property type="evidence" value="ECO:0007669"/>
    <property type="project" value="TreeGrafter"/>
</dbReference>
<proteinExistence type="inferred from homology"/>
<dbReference type="eggNOG" id="KOG0243">
    <property type="taxonomic scope" value="Eukaryota"/>
</dbReference>
<name>F2UJS4_SALR5</name>
<dbReference type="RefSeq" id="XP_004990717.1">
    <property type="nucleotide sequence ID" value="XM_004990660.1"/>
</dbReference>
<dbReference type="InterPro" id="IPR036961">
    <property type="entry name" value="Kinesin_motor_dom_sf"/>
</dbReference>
<evidence type="ECO:0000256" key="3">
    <source>
        <dbReference type="ARBA" id="ARBA00022553"/>
    </source>
</evidence>
<dbReference type="InterPro" id="IPR025901">
    <property type="entry name" value="Kinesin-assoc_MT-bd_dom"/>
</dbReference>